<dbReference type="Pfam" id="PF26363">
    <property type="entry name" value="Phospholipase-like"/>
    <property type="match status" value="1"/>
</dbReference>
<accession>A0A2W4B5T5</accession>
<dbReference type="EMBL" id="PIEU01000108">
    <property type="protein sequence ID" value="PZL71325.1"/>
    <property type="molecule type" value="Genomic_DNA"/>
</dbReference>
<keyword evidence="3" id="KW-1185">Reference proteome</keyword>
<dbReference type="Proteomes" id="UP000249828">
    <property type="component" value="Unassembled WGS sequence"/>
</dbReference>
<reference evidence="2 3" key="1">
    <citation type="submission" date="2017-11" db="EMBL/GenBank/DDBJ databases">
        <title>Draft genome sequence of Enterococcus plantarum TRW2 strain isolated from lettuce.</title>
        <authorList>
            <person name="Kim E.B."/>
            <person name="Marco M.L."/>
            <person name="Williams T.R."/>
            <person name="You I.H."/>
        </authorList>
    </citation>
    <scope>NUCLEOTIDE SEQUENCE [LARGE SCALE GENOMIC DNA]</scope>
    <source>
        <strain evidence="2 3">TRW2</strain>
    </source>
</reference>
<organism evidence="2 3">
    <name type="scientific">Enterococcus plantarum</name>
    <dbReference type="NCBI Taxonomy" id="1077675"/>
    <lineage>
        <taxon>Bacteria</taxon>
        <taxon>Bacillati</taxon>
        <taxon>Bacillota</taxon>
        <taxon>Bacilli</taxon>
        <taxon>Lactobacillales</taxon>
        <taxon>Enterococcaceae</taxon>
        <taxon>Enterococcus</taxon>
    </lineage>
</organism>
<comment type="caution">
    <text evidence="2">The sequence shown here is derived from an EMBL/GenBank/DDBJ whole genome shotgun (WGS) entry which is preliminary data.</text>
</comment>
<evidence type="ECO:0000256" key="1">
    <source>
        <dbReference type="SAM" id="Coils"/>
    </source>
</evidence>
<protein>
    <submittedName>
        <fullName evidence="2">Triacylglycerol lipase</fullName>
    </submittedName>
</protein>
<keyword evidence="1" id="KW-0175">Coiled coil</keyword>
<dbReference type="AlphaFoldDB" id="A0A2W4B5T5"/>
<sequence>MAKKKELNDFNVLSKDSYDVESGEIQVGSTVGKDKYLVLDTIDTNKDTLKTESDPRKNSMQAMTVAEIKDEYKTEKRLEKVPGYPESVVKKDVTIVYAGTSGLKDWTSDVIEIGLEAKYENGAFSSAIDYAKEIERKYPKENGFNIGTTGHSLGGAEAIYVAVLLGYNAFTYGAAGSGLTAEQIKQYKGTIVNLFDTMDAVTSGLLTGGQNKIPFLSMGIDNPWWRTAGHSLDQFQVDKKGNYINKYGDIVVYSDLNGGISIEQTLLAQSIVENKMQMRRLEQYGVHKSSSKKEYQQLKKENEWLQTQIDSFTKLNVLRKKFTASGGGLSGNEQIYLDDSQALTIVKIASSKFDMAMENVVKLYKDAIRELEEMWQEGRSTIQRNCPDLSYGEVLDAMQAMGCTEQTMVTIPSQEFQEKLSLAHQMSSKFSTLTKDITAKIGELVQRDQELAKQLA</sequence>
<evidence type="ECO:0000313" key="2">
    <source>
        <dbReference type="EMBL" id="PZL71325.1"/>
    </source>
</evidence>
<dbReference type="STRING" id="1077675.BCR22_05510"/>
<dbReference type="Gene3D" id="3.40.50.1820">
    <property type="entry name" value="alpha/beta hydrolase"/>
    <property type="match status" value="1"/>
</dbReference>
<proteinExistence type="predicted"/>
<gene>
    <name evidence="2" type="ORF">CI088_12750</name>
</gene>
<feature type="coiled-coil region" evidence="1">
    <location>
        <begin position="288"/>
        <end position="315"/>
    </location>
</feature>
<dbReference type="InterPro" id="IPR029058">
    <property type="entry name" value="AB_hydrolase_fold"/>
</dbReference>
<dbReference type="SUPFAM" id="SSF53474">
    <property type="entry name" value="alpha/beta-Hydrolases"/>
    <property type="match status" value="1"/>
</dbReference>
<name>A0A2W4B5T5_9ENTE</name>
<evidence type="ECO:0000313" key="3">
    <source>
        <dbReference type="Proteomes" id="UP000249828"/>
    </source>
</evidence>